<dbReference type="RefSeq" id="WP_048473437.1">
    <property type="nucleotide sequence ID" value="NZ_JYNL01000069.1"/>
</dbReference>
<comment type="caution">
    <text evidence="2">The sequence shown here is derived from an EMBL/GenBank/DDBJ whole genome shotgun (WGS) entry which is preliminary data.</text>
</comment>
<sequence>MADADILKDLRERVLDESESLDGLLRKSLALGTVTGSDELRAWANNELKGYADTAAIPEYRQLPAPLFVDSTSGPMSTTGEQISRGQVLSDLQRYVPESLYLRHPIKELMHMASLEKSTRMAPDTFSSVAALWTQQLQQENMFQKIDALYYKVLPSTFGGVVDTVRTTLVEMVFDMTKDVPLDKLPSQARVDQVVQVHVGSTKYEVNISGSNSGNIGQGSNFSQVQNSSLPTELVDLLERLRAGLTEIENSDERAEAEQAIEDFEESVSEDNPKQEKIRRRWAILERVGTALGSAVLTEAVRQGAPVVADHLQLLI</sequence>
<evidence type="ECO:0000313" key="3">
    <source>
        <dbReference type="Proteomes" id="UP000036513"/>
    </source>
</evidence>
<name>A0A0J6VC56_9MYCO</name>
<gene>
    <name evidence="2" type="ORF">MCHLDSM_06362</name>
</gene>
<feature type="domain" description="AbiTii" evidence="1">
    <location>
        <begin position="6"/>
        <end position="196"/>
    </location>
</feature>
<proteinExistence type="predicted"/>
<dbReference type="AlphaFoldDB" id="A0A0J6VC56"/>
<dbReference type="STRING" id="37916.MCHLDSM_06362"/>
<keyword evidence="3" id="KW-1185">Reference proteome</keyword>
<dbReference type="Pfam" id="PF18864">
    <property type="entry name" value="AbiTii"/>
    <property type="match status" value="1"/>
</dbReference>
<evidence type="ECO:0000259" key="1">
    <source>
        <dbReference type="Pfam" id="PF18864"/>
    </source>
</evidence>
<dbReference type="InterPro" id="IPR041304">
    <property type="entry name" value="AbiTii"/>
</dbReference>
<evidence type="ECO:0000313" key="2">
    <source>
        <dbReference type="EMBL" id="KMO67113.1"/>
    </source>
</evidence>
<reference evidence="2 3" key="1">
    <citation type="journal article" date="2015" name="Genome Biol. Evol.">
        <title>Characterization of Three Mycobacterium spp. with Potential Use in Bioremediation by Genome Sequencing and Comparative Genomics.</title>
        <authorList>
            <person name="Das S."/>
            <person name="Pettersson B.M."/>
            <person name="Behra P.R."/>
            <person name="Ramesh M."/>
            <person name="Dasgupta S."/>
            <person name="Bhattacharya A."/>
            <person name="Kirsebom L.A."/>
        </authorList>
    </citation>
    <scope>NUCLEOTIDE SEQUENCE [LARGE SCALE GENOMIC DNA]</scope>
    <source>
        <strain evidence="2 3">DSM 43826</strain>
    </source>
</reference>
<dbReference type="PATRIC" id="fig|37916.4.peg.6379"/>
<dbReference type="EMBL" id="JYNL01000069">
    <property type="protein sequence ID" value="KMO67113.1"/>
    <property type="molecule type" value="Genomic_DNA"/>
</dbReference>
<organism evidence="2 3">
    <name type="scientific">Mycolicibacterium chlorophenolicum</name>
    <dbReference type="NCBI Taxonomy" id="37916"/>
    <lineage>
        <taxon>Bacteria</taxon>
        <taxon>Bacillati</taxon>
        <taxon>Actinomycetota</taxon>
        <taxon>Actinomycetes</taxon>
        <taxon>Mycobacteriales</taxon>
        <taxon>Mycobacteriaceae</taxon>
        <taxon>Mycolicibacterium</taxon>
    </lineage>
</organism>
<protein>
    <recommendedName>
        <fullName evidence="1">AbiTii domain-containing protein</fullName>
    </recommendedName>
</protein>
<dbReference type="Proteomes" id="UP000036513">
    <property type="component" value="Unassembled WGS sequence"/>
</dbReference>
<accession>A0A0J6VC56</accession>